<name>X1MP50_9ZZZZ</name>
<dbReference type="AlphaFoldDB" id="X1MP50"/>
<gene>
    <name evidence="1" type="ORF">S06H3_50918</name>
</gene>
<dbReference type="EMBL" id="BARV01032271">
    <property type="protein sequence ID" value="GAI33093.1"/>
    <property type="molecule type" value="Genomic_DNA"/>
</dbReference>
<protein>
    <submittedName>
        <fullName evidence="1">Uncharacterized protein</fullName>
    </submittedName>
</protein>
<sequence length="91" mass="10039">TLSQGRTAKVKKIMLMNNTVNVDHVILGEIVGVTWTPRLPAVYVLAGFDERVFEYELPQFEFTSDIYARGDSAGLAPATPEDLVVEVEEIG</sequence>
<accession>X1MP50</accession>
<feature type="non-terminal residue" evidence="1">
    <location>
        <position position="1"/>
    </location>
</feature>
<organism evidence="1">
    <name type="scientific">marine sediment metagenome</name>
    <dbReference type="NCBI Taxonomy" id="412755"/>
    <lineage>
        <taxon>unclassified sequences</taxon>
        <taxon>metagenomes</taxon>
        <taxon>ecological metagenomes</taxon>
    </lineage>
</organism>
<comment type="caution">
    <text evidence="1">The sequence shown here is derived from an EMBL/GenBank/DDBJ whole genome shotgun (WGS) entry which is preliminary data.</text>
</comment>
<proteinExistence type="predicted"/>
<evidence type="ECO:0000313" key="1">
    <source>
        <dbReference type="EMBL" id="GAI33093.1"/>
    </source>
</evidence>
<reference evidence="1" key="1">
    <citation type="journal article" date="2014" name="Front. Microbiol.">
        <title>High frequency of phylogenetically diverse reductive dehalogenase-homologous genes in deep subseafloor sedimentary metagenomes.</title>
        <authorList>
            <person name="Kawai M."/>
            <person name="Futagami T."/>
            <person name="Toyoda A."/>
            <person name="Takaki Y."/>
            <person name="Nishi S."/>
            <person name="Hori S."/>
            <person name="Arai W."/>
            <person name="Tsubouchi T."/>
            <person name="Morono Y."/>
            <person name="Uchiyama I."/>
            <person name="Ito T."/>
            <person name="Fujiyama A."/>
            <person name="Inagaki F."/>
            <person name="Takami H."/>
        </authorList>
    </citation>
    <scope>NUCLEOTIDE SEQUENCE</scope>
    <source>
        <strain evidence="1">Expedition CK06-06</strain>
    </source>
</reference>